<evidence type="ECO:0000313" key="3">
    <source>
        <dbReference type="Proteomes" id="UP000274909"/>
    </source>
</evidence>
<sequence length="484" mass="49371">MRPRPTLRRLAAASIAAVLAMGLAGCGDVNAGTGAIEKLEAVVGRWDETVGVDSAGHNDLPWAGTAEATVIVEEDTEPARVAEMAGELADFLDDSEGGTARWMFLDLQIGEFRMGVSTDGDRRSGRLDLLDAVRSDERVEGGFVVSADETLARVDDDSVATDDAAVSLPAEGAERSLRILVANDVPLDEAFSFARTAAVQAPELDDLAVVAQHVDGRSAVTDSEGTAGGTSRSAPPTASLGFAAAIAAASDVMSVVATSDSLSVRLSRAADVDAVRATFERQAVGVGIGLEVAGGIVTDDGTADSAAIAVAGALDGAAGVTSVFVSRSSIEVVVEEMATVPSAVGILSGEPEVSALEDITIRTSPYSDRRVSMTTGPDGVAALGELADAAGDEPTITLLGSDPSGVRIEVDDTSVESLTSLFSAIRPVLDDGSVFSIRGDDVDGAQYAQNFTVADDIVIDVPEGSTAGTADFAVRVRAAWAASA</sequence>
<keyword evidence="3" id="KW-1185">Reference proteome</keyword>
<dbReference type="AlphaFoldDB" id="A0A3S0XKI7"/>
<name>A0A3S0XKI7_9MICO</name>
<feature type="signal peptide" evidence="1">
    <location>
        <begin position="1"/>
        <end position="31"/>
    </location>
</feature>
<accession>A0A3S0XKI7</accession>
<keyword evidence="1" id="KW-0732">Signal</keyword>
<dbReference type="PROSITE" id="PS51257">
    <property type="entry name" value="PROKAR_LIPOPROTEIN"/>
    <property type="match status" value="1"/>
</dbReference>
<gene>
    <name evidence="2" type="ORF">ELQ94_13695</name>
</gene>
<protein>
    <submittedName>
        <fullName evidence="2">Uncharacterized protein</fullName>
    </submittedName>
</protein>
<feature type="chain" id="PRO_5018674452" evidence="1">
    <location>
        <begin position="32"/>
        <end position="484"/>
    </location>
</feature>
<dbReference type="EMBL" id="RZGZ01000004">
    <property type="protein sequence ID" value="RUQ98079.1"/>
    <property type="molecule type" value="Genomic_DNA"/>
</dbReference>
<organism evidence="2 3">
    <name type="scientific">Labedella endophytica</name>
    <dbReference type="NCBI Taxonomy" id="1523160"/>
    <lineage>
        <taxon>Bacteria</taxon>
        <taxon>Bacillati</taxon>
        <taxon>Actinomycetota</taxon>
        <taxon>Actinomycetes</taxon>
        <taxon>Micrococcales</taxon>
        <taxon>Microbacteriaceae</taxon>
        <taxon>Labedella</taxon>
    </lineage>
</organism>
<dbReference type="OrthoDB" id="5017024at2"/>
<reference evidence="2 3" key="1">
    <citation type="submission" date="2018-12" db="EMBL/GenBank/DDBJ databases">
        <authorList>
            <person name="Li F."/>
        </authorList>
    </citation>
    <scope>NUCLEOTIDE SEQUENCE [LARGE SCALE GENOMIC DNA]</scope>
    <source>
        <strain evidence="2 3">EGI 6500705</strain>
    </source>
</reference>
<dbReference type="RefSeq" id="WP_127050934.1">
    <property type="nucleotide sequence ID" value="NZ_RZGZ01000004.1"/>
</dbReference>
<dbReference type="Proteomes" id="UP000274909">
    <property type="component" value="Unassembled WGS sequence"/>
</dbReference>
<comment type="caution">
    <text evidence="2">The sequence shown here is derived from an EMBL/GenBank/DDBJ whole genome shotgun (WGS) entry which is preliminary data.</text>
</comment>
<evidence type="ECO:0000313" key="2">
    <source>
        <dbReference type="EMBL" id="RUQ98079.1"/>
    </source>
</evidence>
<proteinExistence type="predicted"/>
<evidence type="ECO:0000256" key="1">
    <source>
        <dbReference type="SAM" id="SignalP"/>
    </source>
</evidence>